<keyword evidence="6" id="KW-0677">Repeat</keyword>
<comment type="subcellular location">
    <subcellularLocation>
        <location evidence="2">Cytoplasm</location>
    </subcellularLocation>
    <subcellularLocation>
        <location evidence="1">Nucleus</location>
    </subcellularLocation>
</comment>
<feature type="domain" description="Ig-like" evidence="11">
    <location>
        <begin position="1085"/>
        <end position="1175"/>
    </location>
</feature>
<dbReference type="SUPFAM" id="SSF48726">
    <property type="entry name" value="Immunoglobulin"/>
    <property type="match status" value="29"/>
</dbReference>
<evidence type="ECO:0000256" key="2">
    <source>
        <dbReference type="ARBA" id="ARBA00004496"/>
    </source>
</evidence>
<evidence type="ECO:0000313" key="13">
    <source>
        <dbReference type="Ensembl" id="ENSBJAP00000005939.1"/>
    </source>
</evidence>
<feature type="domain" description="Ig-like" evidence="11">
    <location>
        <begin position="1655"/>
        <end position="1739"/>
    </location>
</feature>
<dbReference type="SMART" id="SM00409">
    <property type="entry name" value="IG"/>
    <property type="match status" value="28"/>
</dbReference>
<feature type="domain" description="Ig-like" evidence="11">
    <location>
        <begin position="2671"/>
        <end position="2755"/>
    </location>
</feature>
<feature type="domain" description="Ig-like" evidence="11">
    <location>
        <begin position="1743"/>
        <end position="1836"/>
    </location>
</feature>
<feature type="domain" description="Ig-like" evidence="11">
    <location>
        <begin position="2315"/>
        <end position="2398"/>
    </location>
</feature>
<keyword evidence="4" id="KW-0963">Cytoplasm</keyword>
<dbReference type="InterPro" id="IPR036179">
    <property type="entry name" value="Ig-like_dom_sf"/>
</dbReference>
<dbReference type="FunFam" id="2.60.40.10:FF:001652">
    <property type="entry name" value="Uncharacterized protein"/>
    <property type="match status" value="4"/>
</dbReference>
<dbReference type="FunFam" id="2.60.40.10:FF:000211">
    <property type="entry name" value="Obscurin-like protein 1"/>
    <property type="match status" value="4"/>
</dbReference>
<keyword evidence="7" id="KW-1015">Disulfide bond</keyword>
<feature type="region of interest" description="Disordered" evidence="10">
    <location>
        <begin position="487"/>
        <end position="506"/>
    </location>
</feature>
<dbReference type="GO" id="GO:0005634">
    <property type="term" value="C:nucleus"/>
    <property type="evidence" value="ECO:0007669"/>
    <property type="project" value="UniProtKB-SubCell"/>
</dbReference>
<name>A0A8C0AR83_9AVES</name>
<dbReference type="FunFam" id="2.60.40.10:FF:000707">
    <property type="entry name" value="Obscurin, cytoskeletal calmodulin and titin-interacting RhoGEF"/>
    <property type="match status" value="1"/>
</dbReference>
<evidence type="ECO:0000256" key="10">
    <source>
        <dbReference type="SAM" id="MobiDB-lite"/>
    </source>
</evidence>
<protein>
    <submittedName>
        <fullName evidence="13">Obscurin, cytoskeletal calmodulin and titin-interacting RhoGEF</fullName>
    </submittedName>
</protein>
<dbReference type="PANTHER" id="PTHR35971:SF4">
    <property type="entry name" value="OBSCURIN"/>
    <property type="match status" value="1"/>
</dbReference>
<evidence type="ECO:0000256" key="3">
    <source>
        <dbReference type="ARBA" id="ARBA00006692"/>
    </source>
</evidence>
<reference evidence="13" key="2">
    <citation type="submission" date="2025-09" db="UniProtKB">
        <authorList>
            <consortium name="Ensembl"/>
        </authorList>
    </citation>
    <scope>IDENTIFICATION</scope>
</reference>
<sequence length="2852" mass="319118">MDYSSFSGVPRFLTRPKAFMVSVGKDATLSCQIIGNPIPVVSWEKDKLPVQSGGRFKTTEDGDLYRLTIYDLSLEDSGQYICRAKNTIGEAFAAVSIKVGEETTVTESAPYFIQKPSSIKVTLGEDATFKCKVQGSPPLSVNWEKDGRHLQNRADAGRFQIESAGESNALTIQRARLGDSGTYTCRAENPIGSASASAALVVETQCFSNPGSSSHFDTRARNATFGALTRTCSVTEGKHAKLSCYVTGEPKPEIVWKKDNEVILEGRRHVIYEDDQENFVLKILFCKQVDNGLYTCTASNLAGQTYSSVLVTVKEPSIPFKEKLQDLEVREKESATFQCEVPVPSTETSWFKEETKLRQSKKYNIEEEGTYRRLTVQNVTTDDDAVYICEMKEGSRTIAELSVQGNIIKKLPRKTAVFINDTAIFCVELDNECQNIRWLKNKEEVKPSDRISITCSGKQHTMIIRECKMEDAGEIVFLADESRTSTQFTVTTPKKPPTQPPVDPLVKNKTETSVTLAWSPPKMDRPIPIDGYVVERKKLTGFTWVRCHESHVPVPEFTVSNLSEEADYQFRVSAVNAYGQSPYLEFPGSVHLEPVLAVKTPLTTVEAVPGGDALFTLDLTTTCSGTWYLNGKVLQESETYIIKRTQTTHTLIIKNVTKNDDGAEVKFVANNVDTSTKMRVKAPGLANLSDCSRSRDIEKVYARLREEAKLQAELSDTEATVKWMKDGKELKASEKYELQTVGKRHILKIRNTAAEDAGVYECICEGDKMLYQLSVKALANFINKEKSGGLIRAIAGKQAEFVSETSEANIMVKWYKDGKEITASKKFTMEDKGKLHKLVASAVTKEDEGTYTCKIGDDTLLFDLKVSGKFVMQKEVKAALTQNATLSCEVAQEKTDVKWYKEGKLITSSKKFKVESEGKSRRLVVGQVEKKDAGEYTCEAAGQKLTFKIVVTEKVQKEVKAALTQNATLSCEVAQEKTDVKWYKEGKLITSSKKFKVESEGKSRRLVVGQVEKKDAGEYTCEAAGQKLTFRIVVTGGRLYLSCGWDHSEMAELWELLVSRILHLVVNIMDIVNIPVTFQFLVPHPEAEDAFINKDKVQKEVKAALTQNATLSCEVAQEKTDVKWYKEGKLITSSKKFKVESEGKSRRLVVGQVEKKDAGEYTCEAAGQKLTFKIEPIAAKERLLLRFCKWNATLSCEVAQEKTDVKWYKEGKLITSSKKFKVESEGKSRRLVVGQVEKKDAGEYTCEAAGQKLTFKIDEKVQKEVKAALTQNATLSCEVAQEKTDVKWYKEGKLITSSKKFKVESEGKSRRLVVDQVEKKDAGEYTCEAAGQKLTFKIVNNSVTQLILSAFQSRVTVESSGVSAQCLSFRCVVSSQRLEPEVVFTNKDKVQKEVKAALTQNATLSCEVAQEKTDVKWYKEGKLITSSKKFKVESEGKSRRLVVGQVEKKDAGEYTCEAAGQKLTFKIDVTEPKPAFINQEKVQKEVNAVLTESATLSCEVAEDATEVKWYKDGRLLISSRKFKIETAGKTRRLVIEQLEKKDAGEYICEAAGQKLTFKLEPTEAKFEKKVVQKEPLIVQEHESFTLTTSVTPETAVVKWFKDGTEIKASKKYEIKSEEASRTLTVNLAESTDTAVYTCRTKNDKQEFKVQVKEIPVKFAKKLEAVNAEIGGSVSLTCDVSHAKGKVVWRRNGVEIKPSRRFQIDEEGVKRTLTITGIRAEDEGEYSCESRDDKSSITITPKAPRVVKFVTTLNSVVSEEGKEAVFKCTVSPSDAVVTWLRNGVKIEASKKYVISQKDTNHSLTITDLTLEDAAEISANAEGVKSTANLRVREASISFKKKLEPRTVEEKDTVTLEVELTKPAEVKWMRNSIVLKPSEKIEIKAEGTKHTLVVKDITFADRGFYCCESPDDKTQAKINVEMRQIKLVKGLQPLQVSEKGTVTFEVEVSHEDVEGIWQKDGVRLKPSPNVSIAVLGKKHSLTLSSVTLEDAGLISFKADGIHSSGRLTVTELPVKISKPLADISVTQKDKVAFECELSRPNVDVKWFKDGKELQQSKKVGIISQGNKRSLIIHKCEYEDQGTYTCEAAEDKTSATLKVHGRTYSLTYMCVQVEDAAEIKFVAEKAESHAQLTVKELPVKIVKPLRDKIALEKHRGFLECQVSRANAKVRWYKKDVEIHPSDKYEMVSDGVYRKLIINDADYEDEDTYTCDAFDDKSSANFFVEEQSISIVKELCDEDVTEPEEAKFECELSIPSVKPPKWSLRGEVLQAGRNIIMQQEDTIHRLIILKTSADMTGTVQFSIGKSKSTANLLVRDYHIQITRRMEDKTALERHSVILSCDFRPSPKVVKWFKDHTPIEPSEKYKIKREQHSAELKILKVKPEDAGVYKCRAGNAETEATLTVEARNVEVLKHLQDVEIEEESSAVFSCELSHDDEDVEWFLNGTLLYTNNFNDIRNVGNCYTLTMKHVKPEDAGTVTMKSDKVSESVHLKVIEKPAVFMKSLDDVFGEERGVIKLECEVSKEKVKPVWKKDGVKLTSSNKYEQIQSGKTLCLLIHDLEKTDAGLYTCDIGTDVAKSKVSVQELNIGITKRLKNTEIQDGEDCTFECILSHESIDDFSWMLNGSKVKSGGRFKASNMGRKYTLNIKSVIPDDSGEVVFTARGLISKASLVVKEKPTEITKQLEDKTSTAGQDISVSCELSKPDVSIRWYKDGKAIRKSQKYDLHQEGTRAILIIHDSTVKDSGEYTCETEISKTKARITVQEKPNYFVKELSDLKADESGTAVFMCQSEKLASSVVWRKGIAELRTSRKYEITQKGQILQLTIKNLEKSDSDTYTCDIGDAQSRAKLVVQEAKKCA</sequence>
<evidence type="ECO:0000259" key="12">
    <source>
        <dbReference type="PROSITE" id="PS50853"/>
    </source>
</evidence>
<feature type="compositionally biased region" description="Pro residues" evidence="10">
    <location>
        <begin position="494"/>
        <end position="503"/>
    </location>
</feature>
<feature type="domain" description="Ig-like" evidence="11">
    <location>
        <begin position="2135"/>
        <end position="2226"/>
    </location>
</feature>
<dbReference type="InterPro" id="IPR013783">
    <property type="entry name" value="Ig-like_fold"/>
</dbReference>
<dbReference type="InterPro" id="IPR036116">
    <property type="entry name" value="FN3_sf"/>
</dbReference>
<dbReference type="FunFam" id="2.60.40.10:FF:000214">
    <property type="entry name" value="titin isoform X1"/>
    <property type="match status" value="2"/>
</dbReference>
<dbReference type="SMART" id="SM00060">
    <property type="entry name" value="FN3"/>
    <property type="match status" value="1"/>
</dbReference>
<feature type="domain" description="Ig-like" evidence="11">
    <location>
        <begin position="2492"/>
        <end position="2576"/>
    </location>
</feature>
<dbReference type="FunFam" id="2.60.40.10:FF:000107">
    <property type="entry name" value="Myosin, light chain kinase a"/>
    <property type="match status" value="1"/>
</dbReference>
<keyword evidence="14" id="KW-1185">Reference proteome</keyword>
<dbReference type="InterPro" id="IPR013106">
    <property type="entry name" value="Ig_V-set"/>
</dbReference>
<evidence type="ECO:0000256" key="4">
    <source>
        <dbReference type="ARBA" id="ARBA00022490"/>
    </source>
</evidence>
<feature type="domain" description="Ig-like" evidence="11">
    <location>
        <begin position="2760"/>
        <end position="2844"/>
    </location>
</feature>
<feature type="domain" description="Ig-like" evidence="11">
    <location>
        <begin position="947"/>
        <end position="1031"/>
    </location>
</feature>
<dbReference type="InterPro" id="IPR007110">
    <property type="entry name" value="Ig-like_dom"/>
</dbReference>
<dbReference type="FunFam" id="2.60.40.10:FF:000599">
    <property type="entry name" value="obscurin isoform X3"/>
    <property type="match status" value="1"/>
</dbReference>
<dbReference type="FunFam" id="2.60.40.10:FF:000954">
    <property type="entry name" value="Obscurin, cytoskeletal calmodulin and titin-interacting RhoGEF"/>
    <property type="match status" value="1"/>
</dbReference>
<dbReference type="GO" id="GO:0005737">
    <property type="term" value="C:cytoplasm"/>
    <property type="evidence" value="ECO:0007669"/>
    <property type="project" value="UniProtKB-SubCell"/>
</dbReference>
<dbReference type="Pfam" id="PF00041">
    <property type="entry name" value="fn3"/>
    <property type="match status" value="1"/>
</dbReference>
<dbReference type="GO" id="GO:0003007">
    <property type="term" value="P:heart morphogenesis"/>
    <property type="evidence" value="ECO:0007669"/>
    <property type="project" value="UniProtKB-ARBA"/>
</dbReference>
<dbReference type="Gene3D" id="2.60.40.10">
    <property type="entry name" value="Immunoglobulins"/>
    <property type="match status" value="30"/>
</dbReference>
<dbReference type="Ensembl" id="ENSBJAT00000006113.1">
    <property type="protein sequence ID" value="ENSBJAP00000005939.1"/>
    <property type="gene ID" value="ENSBJAG00000004077.1"/>
</dbReference>
<dbReference type="FunFam" id="2.60.40.10:FF:000502">
    <property type="entry name" value="obscurin-like protein 1 isoform X2"/>
    <property type="match status" value="1"/>
</dbReference>
<dbReference type="CDD" id="cd00063">
    <property type="entry name" value="FN3"/>
    <property type="match status" value="1"/>
</dbReference>
<feature type="domain" description="Ig-like" evidence="11">
    <location>
        <begin position="2011"/>
        <end position="2095"/>
    </location>
</feature>
<dbReference type="PROSITE" id="PS50853">
    <property type="entry name" value="FN3"/>
    <property type="match status" value="1"/>
</dbReference>
<feature type="domain" description="Ig-like" evidence="11">
    <location>
        <begin position="802"/>
        <end position="867"/>
    </location>
</feature>
<feature type="domain" description="Ig-like" evidence="11">
    <location>
        <begin position="882"/>
        <end position="940"/>
    </location>
</feature>
<evidence type="ECO:0000256" key="1">
    <source>
        <dbReference type="ARBA" id="ARBA00004123"/>
    </source>
</evidence>
<dbReference type="Pfam" id="PF07679">
    <property type="entry name" value="I-set"/>
    <property type="match status" value="27"/>
</dbReference>
<evidence type="ECO:0000256" key="5">
    <source>
        <dbReference type="ARBA" id="ARBA00022553"/>
    </source>
</evidence>
<keyword evidence="9" id="KW-0393">Immunoglobulin domain</keyword>
<keyword evidence="8" id="KW-0539">Nucleus</keyword>
<evidence type="ECO:0000259" key="11">
    <source>
        <dbReference type="PROSITE" id="PS50835"/>
    </source>
</evidence>
<dbReference type="InterPro" id="IPR003599">
    <property type="entry name" value="Ig_sub"/>
</dbReference>
<dbReference type="FunFam" id="2.60.40.10:FF:000050">
    <property type="entry name" value="Titin isoform B"/>
    <property type="match status" value="3"/>
</dbReference>
<feature type="domain" description="Ig-like" evidence="11">
    <location>
        <begin position="10"/>
        <end position="100"/>
    </location>
</feature>
<evidence type="ECO:0000313" key="14">
    <source>
        <dbReference type="Proteomes" id="UP000694555"/>
    </source>
</evidence>
<comment type="similarity">
    <text evidence="3">Belongs to the protein kinase superfamily. CAMK Ser/Thr protein kinase family.</text>
</comment>
<reference evidence="13" key="1">
    <citation type="submission" date="2025-08" db="UniProtKB">
        <authorList>
            <consortium name="Ensembl"/>
        </authorList>
    </citation>
    <scope>IDENTIFICATION</scope>
</reference>
<dbReference type="FunFam" id="2.60.40.10:FF:001084">
    <property type="entry name" value="obscurin-like isoform X3"/>
    <property type="match status" value="2"/>
</dbReference>
<dbReference type="PANTHER" id="PTHR35971">
    <property type="entry name" value="SI:DKEY-31G6.6"/>
    <property type="match status" value="1"/>
</dbReference>
<feature type="domain" description="Ig-like" evidence="11">
    <location>
        <begin position="316"/>
        <end position="399"/>
    </location>
</feature>
<evidence type="ECO:0000256" key="7">
    <source>
        <dbReference type="ARBA" id="ARBA00023157"/>
    </source>
</evidence>
<feature type="domain" description="Ig-like" evidence="11">
    <location>
        <begin position="1380"/>
        <end position="1468"/>
    </location>
</feature>
<dbReference type="GO" id="GO:0055013">
    <property type="term" value="P:cardiac muscle cell development"/>
    <property type="evidence" value="ECO:0007669"/>
    <property type="project" value="UniProtKB-ARBA"/>
</dbReference>
<keyword evidence="5" id="KW-0597">Phosphoprotein</keyword>
<dbReference type="InterPro" id="IPR052385">
    <property type="entry name" value="Obscurin/Obscurin-like_Reg"/>
</dbReference>
<dbReference type="InterPro" id="IPR013098">
    <property type="entry name" value="Ig_I-set"/>
</dbReference>
<evidence type="ECO:0000256" key="6">
    <source>
        <dbReference type="ARBA" id="ARBA00022737"/>
    </source>
</evidence>
<dbReference type="SMART" id="SM00406">
    <property type="entry name" value="IGv"/>
    <property type="match status" value="7"/>
</dbReference>
<feature type="domain" description="Ig-like" evidence="11">
    <location>
        <begin position="1561"/>
        <end position="1650"/>
    </location>
</feature>
<dbReference type="SMART" id="SM00408">
    <property type="entry name" value="IGc2"/>
    <property type="match status" value="24"/>
</dbReference>
<dbReference type="SUPFAM" id="SSF49265">
    <property type="entry name" value="Fibronectin type III"/>
    <property type="match status" value="1"/>
</dbReference>
<feature type="domain" description="Ig-like" evidence="11">
    <location>
        <begin position="683"/>
        <end position="762"/>
    </location>
</feature>
<feature type="domain" description="Ig-like" evidence="11">
    <location>
        <begin position="110"/>
        <end position="203"/>
    </location>
</feature>
<dbReference type="InterPro" id="IPR003961">
    <property type="entry name" value="FN3_dom"/>
</dbReference>
<accession>A0A8C0AR83</accession>
<dbReference type="CDD" id="cd00096">
    <property type="entry name" value="Ig"/>
    <property type="match status" value="3"/>
</dbReference>
<proteinExistence type="inferred from homology"/>
<dbReference type="InterPro" id="IPR003598">
    <property type="entry name" value="Ig_sub2"/>
</dbReference>
<feature type="domain" description="Ig-like" evidence="11">
    <location>
        <begin position="210"/>
        <end position="312"/>
    </location>
</feature>
<dbReference type="Proteomes" id="UP000694555">
    <property type="component" value="Unplaced"/>
</dbReference>
<feature type="domain" description="Fibronectin type-III" evidence="12">
    <location>
        <begin position="500"/>
        <end position="595"/>
    </location>
</feature>
<dbReference type="PROSITE" id="PS50835">
    <property type="entry name" value="IG_LIKE"/>
    <property type="match status" value="22"/>
</dbReference>
<organism evidence="13 14">
    <name type="scientific">Buteo japonicus</name>
    <dbReference type="NCBI Taxonomy" id="224669"/>
    <lineage>
        <taxon>Eukaryota</taxon>
        <taxon>Metazoa</taxon>
        <taxon>Chordata</taxon>
        <taxon>Craniata</taxon>
        <taxon>Vertebrata</taxon>
        <taxon>Euteleostomi</taxon>
        <taxon>Archelosauria</taxon>
        <taxon>Archosauria</taxon>
        <taxon>Dinosauria</taxon>
        <taxon>Saurischia</taxon>
        <taxon>Theropoda</taxon>
        <taxon>Coelurosauria</taxon>
        <taxon>Aves</taxon>
        <taxon>Neognathae</taxon>
        <taxon>Neoaves</taxon>
        <taxon>Telluraves</taxon>
        <taxon>Accipitrimorphae</taxon>
        <taxon>Accipitriformes</taxon>
        <taxon>Accipitridae</taxon>
        <taxon>Accipitrinae</taxon>
        <taxon>Buteo</taxon>
    </lineage>
</organism>
<evidence type="ECO:0000256" key="9">
    <source>
        <dbReference type="ARBA" id="ARBA00023319"/>
    </source>
</evidence>
<feature type="domain" description="Ig-like" evidence="11">
    <location>
        <begin position="1192"/>
        <end position="1258"/>
    </location>
</feature>
<feature type="domain" description="Ig-like" evidence="11">
    <location>
        <begin position="1271"/>
        <end position="1344"/>
    </location>
</feature>
<feature type="domain" description="Ig-like" evidence="11">
    <location>
        <begin position="1474"/>
        <end position="1560"/>
    </location>
</feature>
<evidence type="ECO:0000256" key="8">
    <source>
        <dbReference type="ARBA" id="ARBA00023242"/>
    </source>
</evidence>